<evidence type="ECO:0000256" key="1">
    <source>
        <dbReference type="SAM" id="MobiDB-lite"/>
    </source>
</evidence>
<dbReference type="PANTHER" id="PTHR42648:SF26">
    <property type="entry name" value="INTEGRASE CATALYTIC DOMAIN-CONTAINING PROTEIN"/>
    <property type="match status" value="1"/>
</dbReference>
<sequence>MPTLYLAAPSTANIGLPTQIDSCDIFTLWHKRLGHPSAFIVKNVLDKCNIVFNKECIDTICIACQKGKSHKLQISPSTGRNWYYVSFIGMCTHFTWIYLIRQKSQVVDCFVQLQQLIKTKFGKTIKQLQSDWGGEFRAFTSGYVFCCAVHLINRLPTSILKGQSPFKMLYGQDPTNDHLRVLECCCFPCLSPFLRHKLDFQSQPCTFLGYSSQHKRYHCLTPDGKIIISHHVVFYEHRFLFPLTAMGRSSSSSNSLSSTYIPLVKTVCSRPLETSSTQTPEILSSPRFCPSISVNSRDTMGSTFKLSFVPCLPDGDYHDSSPTIPSGSPNPPTIPTNTHPMVTRSKAGIFKPKAMTVEAVELHTIEEAFSTTEWRYAAQAEYDALMSNSTWELVPAPNHRKVISCKWLFKVKKNPDGTIACRKARLVTKGCSQVLGGWHLRQVDVNNVFLNGNLIDEVFMQQPPRYVQYDSNGKPLFLLSKSDASLFVKVTPSLTLYVLLVEVTRPATGCLHLCNTPYPRPSPESNKRRY</sequence>
<dbReference type="AlphaFoldDB" id="A0A8J6DF25"/>
<reference evidence="4 5" key="1">
    <citation type="journal article" date="2021" name="bioRxiv">
        <title>The Gossypium anomalum genome as a resource for cotton improvement and evolutionary analysis of hybrid incompatibility.</title>
        <authorList>
            <person name="Grover C.E."/>
            <person name="Yuan D."/>
            <person name="Arick M.A."/>
            <person name="Miller E.R."/>
            <person name="Hu G."/>
            <person name="Peterson D.G."/>
            <person name="Wendel J.F."/>
            <person name="Udall J.A."/>
        </authorList>
    </citation>
    <scope>NUCLEOTIDE SEQUENCE [LARGE SCALE GENOMIC DNA]</scope>
    <source>
        <strain evidence="4">JFW-Udall</strain>
        <tissue evidence="4">Leaf</tissue>
    </source>
</reference>
<evidence type="ECO:0000259" key="2">
    <source>
        <dbReference type="Pfam" id="PF13976"/>
    </source>
</evidence>
<evidence type="ECO:0000259" key="3">
    <source>
        <dbReference type="Pfam" id="PF25597"/>
    </source>
</evidence>
<feature type="domain" description="Retroviral polymerase SH3-like" evidence="3">
    <location>
        <begin position="184"/>
        <end position="239"/>
    </location>
</feature>
<comment type="caution">
    <text evidence="4">The sequence shown here is derived from an EMBL/GenBank/DDBJ whole genome shotgun (WGS) entry which is preliminary data.</text>
</comment>
<proteinExistence type="predicted"/>
<dbReference type="Pfam" id="PF13976">
    <property type="entry name" value="gag_pre-integrs"/>
    <property type="match status" value="1"/>
</dbReference>
<feature type="region of interest" description="Disordered" evidence="1">
    <location>
        <begin position="321"/>
        <end position="340"/>
    </location>
</feature>
<dbReference type="PANTHER" id="PTHR42648">
    <property type="entry name" value="TRANSPOSASE, PUTATIVE-RELATED"/>
    <property type="match status" value="1"/>
</dbReference>
<feature type="domain" description="GAG-pre-integrase" evidence="2">
    <location>
        <begin position="23"/>
        <end position="69"/>
    </location>
</feature>
<evidence type="ECO:0000313" key="4">
    <source>
        <dbReference type="EMBL" id="KAG8503528.1"/>
    </source>
</evidence>
<organism evidence="4 5">
    <name type="scientific">Gossypium anomalum</name>
    <dbReference type="NCBI Taxonomy" id="47600"/>
    <lineage>
        <taxon>Eukaryota</taxon>
        <taxon>Viridiplantae</taxon>
        <taxon>Streptophyta</taxon>
        <taxon>Embryophyta</taxon>
        <taxon>Tracheophyta</taxon>
        <taxon>Spermatophyta</taxon>
        <taxon>Magnoliopsida</taxon>
        <taxon>eudicotyledons</taxon>
        <taxon>Gunneridae</taxon>
        <taxon>Pentapetalae</taxon>
        <taxon>rosids</taxon>
        <taxon>malvids</taxon>
        <taxon>Malvales</taxon>
        <taxon>Malvaceae</taxon>
        <taxon>Malvoideae</taxon>
        <taxon>Gossypium</taxon>
    </lineage>
</organism>
<dbReference type="InterPro" id="IPR057670">
    <property type="entry name" value="SH3_retrovirus"/>
</dbReference>
<name>A0A8J6DF25_9ROSI</name>
<keyword evidence="5" id="KW-1185">Reference proteome</keyword>
<dbReference type="EMBL" id="JAHUZN010000001">
    <property type="protein sequence ID" value="KAG8503528.1"/>
    <property type="molecule type" value="Genomic_DNA"/>
</dbReference>
<accession>A0A8J6DF25</accession>
<dbReference type="Pfam" id="PF25597">
    <property type="entry name" value="SH3_retrovirus"/>
    <property type="match status" value="1"/>
</dbReference>
<dbReference type="OrthoDB" id="1839185at2759"/>
<evidence type="ECO:0000313" key="5">
    <source>
        <dbReference type="Proteomes" id="UP000701853"/>
    </source>
</evidence>
<dbReference type="InterPro" id="IPR025724">
    <property type="entry name" value="GAG-pre-integrase_dom"/>
</dbReference>
<dbReference type="SUPFAM" id="SSF53098">
    <property type="entry name" value="Ribonuclease H-like"/>
    <property type="match status" value="1"/>
</dbReference>
<evidence type="ECO:0008006" key="6">
    <source>
        <dbReference type="Google" id="ProtNLM"/>
    </source>
</evidence>
<dbReference type="Proteomes" id="UP000701853">
    <property type="component" value="Chromosome 1"/>
</dbReference>
<gene>
    <name evidence="4" type="ORF">CXB51_001530</name>
</gene>
<dbReference type="InterPro" id="IPR039537">
    <property type="entry name" value="Retrotran_Ty1/copia-like"/>
</dbReference>
<protein>
    <recommendedName>
        <fullName evidence="6">Reverse transcriptase Ty1/copia-type domain-containing protein</fullName>
    </recommendedName>
</protein>
<dbReference type="InterPro" id="IPR012337">
    <property type="entry name" value="RNaseH-like_sf"/>
</dbReference>